<feature type="transmembrane region" description="Helical" evidence="8">
    <location>
        <begin position="111"/>
        <end position="132"/>
    </location>
</feature>
<evidence type="ECO:0000256" key="7">
    <source>
        <dbReference type="ARBA" id="ARBA00023136"/>
    </source>
</evidence>
<keyword evidence="4 8" id="KW-0812">Transmembrane</keyword>
<dbReference type="InterPro" id="IPR026392">
    <property type="entry name" value="Exo/Archaeosortase_dom"/>
</dbReference>
<dbReference type="GeneID" id="41595209"/>
<keyword evidence="2" id="KW-1003">Cell membrane</keyword>
<dbReference type="KEGG" id="ncv:NCAV_1204"/>
<feature type="transmembrane region" description="Helical" evidence="8">
    <location>
        <begin position="210"/>
        <end position="232"/>
    </location>
</feature>
<dbReference type="NCBIfam" id="TIGR04297">
    <property type="entry name" value="thauma_sortase"/>
    <property type="match status" value="1"/>
</dbReference>
<evidence type="ECO:0000256" key="5">
    <source>
        <dbReference type="ARBA" id="ARBA00022801"/>
    </source>
</evidence>
<dbReference type="AlphaFoldDB" id="A0A2K5ARU3"/>
<evidence type="ECO:0000313" key="10">
    <source>
        <dbReference type="Proteomes" id="UP000236248"/>
    </source>
</evidence>
<feature type="transmembrane region" description="Helical" evidence="8">
    <location>
        <begin position="280"/>
        <end position="303"/>
    </location>
</feature>
<feature type="transmembrane region" description="Helical" evidence="8">
    <location>
        <begin position="12"/>
        <end position="33"/>
    </location>
</feature>
<dbReference type="GO" id="GO:0008233">
    <property type="term" value="F:peptidase activity"/>
    <property type="evidence" value="ECO:0007669"/>
    <property type="project" value="UniProtKB-KW"/>
</dbReference>
<feature type="transmembrane region" description="Helical" evidence="8">
    <location>
        <begin position="244"/>
        <end position="268"/>
    </location>
</feature>
<keyword evidence="7 8" id="KW-0472">Membrane</keyword>
<organism evidence="9 10">
    <name type="scientific">Candidatus Nitrosocaldus cavascurensis</name>
    <dbReference type="NCBI Taxonomy" id="2058097"/>
    <lineage>
        <taxon>Archaea</taxon>
        <taxon>Nitrososphaerota</taxon>
        <taxon>Nitrososphaeria</taxon>
        <taxon>Candidatus Nitrosocaldales</taxon>
        <taxon>Candidatus Nitrosocaldaceae</taxon>
        <taxon>Candidatus Nitrosocaldus</taxon>
    </lineage>
</organism>
<feature type="transmembrane region" description="Helical" evidence="8">
    <location>
        <begin position="144"/>
        <end position="161"/>
    </location>
</feature>
<gene>
    <name evidence="9" type="ORF">NCAV_1204</name>
</gene>
<evidence type="ECO:0000256" key="3">
    <source>
        <dbReference type="ARBA" id="ARBA00022670"/>
    </source>
</evidence>
<accession>A0A2K5ARU3</accession>
<comment type="subcellular location">
    <subcellularLocation>
        <location evidence="1">Cell membrane</location>
        <topology evidence="1">Multi-pass membrane protein</topology>
    </subcellularLocation>
</comment>
<feature type="transmembrane region" description="Helical" evidence="8">
    <location>
        <begin position="45"/>
        <end position="63"/>
    </location>
</feature>
<evidence type="ECO:0000256" key="2">
    <source>
        <dbReference type="ARBA" id="ARBA00022475"/>
    </source>
</evidence>
<dbReference type="GO" id="GO:0005886">
    <property type="term" value="C:plasma membrane"/>
    <property type="evidence" value="ECO:0007669"/>
    <property type="project" value="UniProtKB-SubCell"/>
</dbReference>
<dbReference type="RefSeq" id="WP_103286962.1">
    <property type="nucleotide sequence ID" value="NZ_LT981265.1"/>
</dbReference>
<evidence type="ECO:0000256" key="6">
    <source>
        <dbReference type="ARBA" id="ARBA00022989"/>
    </source>
</evidence>
<keyword evidence="3" id="KW-0645">Protease</keyword>
<dbReference type="InterPro" id="IPR027561">
    <property type="entry name" value="Thauma_sortase"/>
</dbReference>
<keyword evidence="10" id="KW-1185">Reference proteome</keyword>
<dbReference type="Proteomes" id="UP000236248">
    <property type="component" value="Chromosome NCAV"/>
</dbReference>
<dbReference type="GO" id="GO:0006508">
    <property type="term" value="P:proteolysis"/>
    <property type="evidence" value="ECO:0007669"/>
    <property type="project" value="UniProtKB-KW"/>
</dbReference>
<evidence type="ECO:0000313" key="9">
    <source>
        <dbReference type="EMBL" id="SPC34371.1"/>
    </source>
</evidence>
<evidence type="ECO:0000256" key="8">
    <source>
        <dbReference type="SAM" id="Phobius"/>
    </source>
</evidence>
<dbReference type="EMBL" id="LT981265">
    <property type="protein sequence ID" value="SPC34371.1"/>
    <property type="molecule type" value="Genomic_DNA"/>
</dbReference>
<sequence>MKETLEGKGLVKGYVPILILLASPVLYTLAIAPDTFQMGWNEGRGGFLFALAFIVAEIAGLRYDIARRRLYLASMLAVACIVYFTLVENGYRQIIMDSASNYGVRLKDSWTWMWDYIALGLFMVSALTIIYGRRWVRIAPASPIYLLGSAIILSLDAFFPYNTLGPLQFIVPYLLQFDAWIINTLDVGSATARGNMLFLNGSKGSMALQVFWPSAGVHSIIIYSLVMLAFLLKMNIQARRKGMYFAIGVAGTVFVNTMRILALSIYVLTVSADVNAFESFHSVAGEIMFLPWLAGYLTLIMYVESRRVKRMGKDASEGVNNSNSSR</sequence>
<feature type="transmembrane region" description="Helical" evidence="8">
    <location>
        <begin position="70"/>
        <end position="91"/>
    </location>
</feature>
<keyword evidence="5" id="KW-0378">Hydrolase</keyword>
<evidence type="ECO:0000256" key="1">
    <source>
        <dbReference type="ARBA" id="ARBA00004651"/>
    </source>
</evidence>
<evidence type="ECO:0000256" key="4">
    <source>
        <dbReference type="ARBA" id="ARBA00022692"/>
    </source>
</evidence>
<name>A0A2K5ARU3_9ARCH</name>
<keyword evidence="6 8" id="KW-1133">Transmembrane helix</keyword>
<dbReference type="NCBIfam" id="TIGR04178">
    <property type="entry name" value="exo_archaeo"/>
    <property type="match status" value="1"/>
</dbReference>
<protein>
    <submittedName>
        <fullName evidence="9">Putative archaeosortase/exosortase family protein</fullName>
    </submittedName>
</protein>
<reference evidence="10" key="1">
    <citation type="submission" date="2018-01" db="EMBL/GenBank/DDBJ databases">
        <authorList>
            <person name="Kerou L M."/>
        </authorList>
    </citation>
    <scope>NUCLEOTIDE SEQUENCE [LARGE SCALE GENOMIC DNA]</scope>
    <source>
        <strain evidence="10">SCU2</strain>
    </source>
</reference>
<proteinExistence type="predicted"/>